<dbReference type="KEGG" id="dpx:DAPPUDRAFT_263830"/>
<sequence>MDVKVEIKSEPAEEVVVAAKPEVDWFVDVSQGGVLGRNETGTSWVFRGTYKNQQVAIKRVGIDELETKKEVLIRQLDH</sequence>
<evidence type="ECO:0000313" key="1">
    <source>
        <dbReference type="EMBL" id="EFX66015.1"/>
    </source>
</evidence>
<dbReference type="InParanoid" id="E9HQH0"/>
<dbReference type="Gene3D" id="3.30.200.20">
    <property type="entry name" value="Phosphorylase Kinase, domain 1"/>
    <property type="match status" value="1"/>
</dbReference>
<gene>
    <name evidence="1" type="ORF">DAPPUDRAFT_263830</name>
</gene>
<protein>
    <recommendedName>
        <fullName evidence="3">Protein kinase domain-containing protein</fullName>
    </recommendedName>
</protein>
<name>E9HQH0_DAPPU</name>
<proteinExistence type="predicted"/>
<reference evidence="1 2" key="1">
    <citation type="journal article" date="2011" name="Science">
        <title>The ecoresponsive genome of Daphnia pulex.</title>
        <authorList>
            <person name="Colbourne J.K."/>
            <person name="Pfrender M.E."/>
            <person name="Gilbert D."/>
            <person name="Thomas W.K."/>
            <person name="Tucker A."/>
            <person name="Oakley T.H."/>
            <person name="Tokishita S."/>
            <person name="Aerts A."/>
            <person name="Arnold G.J."/>
            <person name="Basu M.K."/>
            <person name="Bauer D.J."/>
            <person name="Caceres C.E."/>
            <person name="Carmel L."/>
            <person name="Casola C."/>
            <person name="Choi J.H."/>
            <person name="Detter J.C."/>
            <person name="Dong Q."/>
            <person name="Dusheyko S."/>
            <person name="Eads B.D."/>
            <person name="Frohlich T."/>
            <person name="Geiler-Samerotte K.A."/>
            <person name="Gerlach D."/>
            <person name="Hatcher P."/>
            <person name="Jogdeo S."/>
            <person name="Krijgsveld J."/>
            <person name="Kriventseva E.V."/>
            <person name="Kultz D."/>
            <person name="Laforsch C."/>
            <person name="Lindquist E."/>
            <person name="Lopez J."/>
            <person name="Manak J.R."/>
            <person name="Muller J."/>
            <person name="Pangilinan J."/>
            <person name="Patwardhan R.P."/>
            <person name="Pitluck S."/>
            <person name="Pritham E.J."/>
            <person name="Rechtsteiner A."/>
            <person name="Rho M."/>
            <person name="Rogozin I.B."/>
            <person name="Sakarya O."/>
            <person name="Salamov A."/>
            <person name="Schaack S."/>
            <person name="Shapiro H."/>
            <person name="Shiga Y."/>
            <person name="Skalitzky C."/>
            <person name="Smith Z."/>
            <person name="Souvorov A."/>
            <person name="Sung W."/>
            <person name="Tang Z."/>
            <person name="Tsuchiya D."/>
            <person name="Tu H."/>
            <person name="Vos H."/>
            <person name="Wang M."/>
            <person name="Wolf Y.I."/>
            <person name="Yamagata H."/>
            <person name="Yamada T."/>
            <person name="Ye Y."/>
            <person name="Shaw J.R."/>
            <person name="Andrews J."/>
            <person name="Crease T.J."/>
            <person name="Tang H."/>
            <person name="Lucas S.M."/>
            <person name="Robertson H.M."/>
            <person name="Bork P."/>
            <person name="Koonin E.V."/>
            <person name="Zdobnov E.M."/>
            <person name="Grigoriev I.V."/>
            <person name="Lynch M."/>
            <person name="Boore J.L."/>
        </authorList>
    </citation>
    <scope>NUCLEOTIDE SEQUENCE [LARGE SCALE GENOMIC DNA]</scope>
</reference>
<dbReference type="AlphaFoldDB" id="E9HQH0"/>
<accession>E9HQH0</accession>
<evidence type="ECO:0008006" key="3">
    <source>
        <dbReference type="Google" id="ProtNLM"/>
    </source>
</evidence>
<organism evidence="1 2">
    <name type="scientific">Daphnia pulex</name>
    <name type="common">Water flea</name>
    <dbReference type="NCBI Taxonomy" id="6669"/>
    <lineage>
        <taxon>Eukaryota</taxon>
        <taxon>Metazoa</taxon>
        <taxon>Ecdysozoa</taxon>
        <taxon>Arthropoda</taxon>
        <taxon>Crustacea</taxon>
        <taxon>Branchiopoda</taxon>
        <taxon>Diplostraca</taxon>
        <taxon>Cladocera</taxon>
        <taxon>Anomopoda</taxon>
        <taxon>Daphniidae</taxon>
        <taxon>Daphnia</taxon>
    </lineage>
</organism>
<keyword evidence="2" id="KW-1185">Reference proteome</keyword>
<dbReference type="HOGENOM" id="CLU_2624503_0_0_1"/>
<dbReference type="Proteomes" id="UP000000305">
    <property type="component" value="Unassembled WGS sequence"/>
</dbReference>
<dbReference type="EMBL" id="GL732720">
    <property type="protein sequence ID" value="EFX66015.1"/>
    <property type="molecule type" value="Genomic_DNA"/>
</dbReference>
<evidence type="ECO:0000313" key="2">
    <source>
        <dbReference type="Proteomes" id="UP000000305"/>
    </source>
</evidence>